<evidence type="ECO:0000313" key="2">
    <source>
        <dbReference type="EMBL" id="QAS68899.1"/>
    </source>
</evidence>
<organism evidence="2">
    <name type="scientific">Haloferax tailed virus 1</name>
    <name type="common">HFTV1</name>
    <dbReference type="NCBI Taxonomy" id="2507575"/>
    <lineage>
        <taxon>Viruses</taxon>
        <taxon>Duplodnaviria</taxon>
        <taxon>Heunggongvirae</taxon>
        <taxon>Uroviricota</taxon>
        <taxon>Caudoviricetes</taxon>
        <taxon>Kirjokansivirales</taxon>
        <taxon>Haloferuviridae</taxon>
        <taxon>Retbasiphovirus</taxon>
        <taxon>Retbasiphovirus hantatum</taxon>
        <taxon>Retbasiphovirus HFTV1</taxon>
    </lineage>
</organism>
<evidence type="ECO:0000313" key="3">
    <source>
        <dbReference type="Proteomes" id="UP000289930"/>
    </source>
</evidence>
<proteinExistence type="predicted"/>
<name>A0A410N6V8_HFTV1</name>
<feature type="coiled-coil region" evidence="1">
    <location>
        <begin position="32"/>
        <end position="59"/>
    </location>
</feature>
<protein>
    <submittedName>
        <fullName evidence="2">Uncharacterized protein</fullName>
    </submittedName>
</protein>
<dbReference type="Proteomes" id="UP000289930">
    <property type="component" value="Segment"/>
</dbReference>
<keyword evidence="1" id="KW-0175">Coiled coil</keyword>
<reference evidence="2" key="1">
    <citation type="journal article" date="2019" name="Environ. Microbiol.">
        <title>Novel haloarchaeal viruses from Lake Retba infecting Haloferax and Halorubrum species.</title>
        <authorList>
            <person name="Mizuno C.M."/>
            <person name="Prajapati B."/>
            <person name="Lucas-Staat S."/>
            <person name="Sime-Ngando T."/>
            <person name="Forterre P."/>
            <person name="Bamford D.H."/>
            <person name="Prangishvili D."/>
            <person name="Krupovic M."/>
            <person name="Oksanen H.M."/>
        </authorList>
    </citation>
    <scope>NUCLEOTIDE SEQUENCE</scope>
</reference>
<accession>A0A410N6V8</accession>
<dbReference type="EMBL" id="MG550112">
    <property type="protein sequence ID" value="QAS68899.1"/>
    <property type="molecule type" value="Genomic_DNA"/>
</dbReference>
<gene>
    <name evidence="2" type="ORF">HFTV1-gp66</name>
</gene>
<sequence>MTWKDDYQDEKAESGLTWDDFHQRRFVHVDELDDATQTLAELTENVSALMTEWKETRRELHEIKVLLKSEEFDYE</sequence>
<keyword evidence="3" id="KW-1185">Reference proteome</keyword>
<evidence type="ECO:0000256" key="1">
    <source>
        <dbReference type="SAM" id="Coils"/>
    </source>
</evidence>